<keyword evidence="5 8" id="KW-0547">Nucleotide-binding</keyword>
<dbReference type="InterPro" id="IPR011529">
    <property type="entry name" value="Glu_5kinase"/>
</dbReference>
<keyword evidence="7 8" id="KW-0067">ATP-binding</keyword>
<dbReference type="CDD" id="cd04242">
    <property type="entry name" value="AAK_G5K_ProB"/>
    <property type="match status" value="1"/>
</dbReference>
<feature type="binding site" evidence="8">
    <location>
        <position position="53"/>
    </location>
    <ligand>
        <name>substrate</name>
    </ligand>
</feature>
<comment type="caution">
    <text evidence="10">The sequence shown here is derived from an EMBL/GenBank/DDBJ whole genome shotgun (WGS) entry which is preliminary data.</text>
</comment>
<comment type="similarity">
    <text evidence="8">Belongs to the glutamate 5-kinase family.</text>
</comment>
<evidence type="ECO:0000256" key="1">
    <source>
        <dbReference type="ARBA" id="ARBA00022490"/>
    </source>
</evidence>
<evidence type="ECO:0000259" key="9">
    <source>
        <dbReference type="Pfam" id="PF00696"/>
    </source>
</evidence>
<accession>A0ABS2GQ75</accession>
<organism evidence="10 11">
    <name type="scientific">Hydrogenoanaerobacterium saccharovorans</name>
    <dbReference type="NCBI Taxonomy" id="474960"/>
    <lineage>
        <taxon>Bacteria</taxon>
        <taxon>Bacillati</taxon>
        <taxon>Bacillota</taxon>
        <taxon>Clostridia</taxon>
        <taxon>Eubacteriales</taxon>
        <taxon>Oscillospiraceae</taxon>
        <taxon>Hydrogenoanaerobacterium</taxon>
    </lineage>
</organism>
<dbReference type="GO" id="GO:0004349">
    <property type="term" value="F:glutamate 5-kinase activity"/>
    <property type="evidence" value="ECO:0007669"/>
    <property type="project" value="UniProtKB-EC"/>
</dbReference>
<feature type="binding site" evidence="8">
    <location>
        <position position="140"/>
    </location>
    <ligand>
        <name>substrate</name>
    </ligand>
</feature>
<comment type="subcellular location">
    <subcellularLocation>
        <location evidence="8">Cytoplasm</location>
    </subcellularLocation>
</comment>
<feature type="binding site" evidence="8">
    <location>
        <begin position="214"/>
        <end position="220"/>
    </location>
    <ligand>
        <name>ATP</name>
        <dbReference type="ChEBI" id="CHEBI:30616"/>
    </ligand>
</feature>
<sequence length="267" mass="28755">MKEFSDIKRIVVKIGSSSLTHSGGGINFRKIDRIAMVLSDIKNMGKEVILVTSGAVGAGMAKLGMRERPRIMEEKQAAASVGQCELMFIYDKYFSEYGQTIAQLLLHKDVTTHENLRENAQNTLETLLRYGAIPIINENDSIAVDEIAYGDNDTLSAITASLVDADLLVLLTDIDGLYTANPADHPDATLIERVEGFDPALYDIAGGSGSKVGTGGMVTKLHAVEIAFEKQIPVALCNGADPAILYDVLSGDFTGTLFVPAEKEAEE</sequence>
<dbReference type="PRINTS" id="PR00474">
    <property type="entry name" value="GLU5KINASE"/>
</dbReference>
<dbReference type="NCBIfam" id="TIGR01027">
    <property type="entry name" value="proB"/>
    <property type="match status" value="1"/>
</dbReference>
<name>A0ABS2GQ75_9FIRM</name>
<keyword evidence="1 8" id="KW-0963">Cytoplasm</keyword>
<reference evidence="10 11" key="1">
    <citation type="journal article" date="2021" name="Sci. Rep.">
        <title>The distribution of antibiotic resistance genes in chicken gut microbiota commensals.</title>
        <authorList>
            <person name="Juricova H."/>
            <person name="Matiasovicova J."/>
            <person name="Kubasova T."/>
            <person name="Cejkova D."/>
            <person name="Rychlik I."/>
        </authorList>
    </citation>
    <scope>NUCLEOTIDE SEQUENCE [LARGE SCALE GENOMIC DNA]</scope>
    <source>
        <strain evidence="10 11">An564</strain>
    </source>
</reference>
<dbReference type="EC" id="2.7.2.11" evidence="8"/>
<dbReference type="PANTHER" id="PTHR43654">
    <property type="entry name" value="GLUTAMATE 5-KINASE"/>
    <property type="match status" value="1"/>
</dbReference>
<dbReference type="PIRSF" id="PIRSF000729">
    <property type="entry name" value="GK"/>
    <property type="match status" value="1"/>
</dbReference>
<keyword evidence="11" id="KW-1185">Reference proteome</keyword>
<evidence type="ECO:0000256" key="4">
    <source>
        <dbReference type="ARBA" id="ARBA00022679"/>
    </source>
</evidence>
<dbReference type="InterPro" id="IPR041739">
    <property type="entry name" value="G5K_ProB"/>
</dbReference>
<keyword evidence="6 8" id="KW-0418">Kinase</keyword>
<dbReference type="EMBL" id="JACSNR010000009">
    <property type="protein sequence ID" value="MBM6923854.1"/>
    <property type="molecule type" value="Genomic_DNA"/>
</dbReference>
<evidence type="ECO:0000256" key="6">
    <source>
        <dbReference type="ARBA" id="ARBA00022777"/>
    </source>
</evidence>
<keyword evidence="4 8" id="KW-0808">Transferase</keyword>
<comment type="function">
    <text evidence="8">Catalyzes the transfer of a phosphate group to glutamate to form L-glutamate 5-phosphate.</text>
</comment>
<dbReference type="PANTHER" id="PTHR43654:SF1">
    <property type="entry name" value="ISOPENTENYL PHOSPHATE KINASE"/>
    <property type="match status" value="1"/>
</dbReference>
<protein>
    <recommendedName>
        <fullName evidence="8">Glutamate 5-kinase</fullName>
        <ecNumber evidence="8">2.7.2.11</ecNumber>
    </recommendedName>
    <alternativeName>
        <fullName evidence="8">Gamma-glutamyl kinase</fullName>
        <shortName evidence="8">GK</shortName>
    </alternativeName>
</protein>
<evidence type="ECO:0000256" key="5">
    <source>
        <dbReference type="ARBA" id="ARBA00022741"/>
    </source>
</evidence>
<feature type="binding site" evidence="8">
    <location>
        <position position="152"/>
    </location>
    <ligand>
        <name>substrate</name>
    </ligand>
</feature>
<dbReference type="Gene3D" id="3.40.1160.10">
    <property type="entry name" value="Acetylglutamate kinase-like"/>
    <property type="match status" value="1"/>
</dbReference>
<feature type="domain" description="Aspartate/glutamate/uridylate kinase" evidence="9">
    <location>
        <begin position="8"/>
        <end position="238"/>
    </location>
</feature>
<feature type="binding site" evidence="8">
    <location>
        <position position="13"/>
    </location>
    <ligand>
        <name>ATP</name>
        <dbReference type="ChEBI" id="CHEBI:30616"/>
    </ligand>
</feature>
<dbReference type="RefSeq" id="WP_177504455.1">
    <property type="nucleotide sequence ID" value="NZ_JACSNR010000009.1"/>
</dbReference>
<dbReference type="InterPro" id="IPR005715">
    <property type="entry name" value="Glu_5kinase/COase_Synthase"/>
</dbReference>
<evidence type="ECO:0000256" key="7">
    <source>
        <dbReference type="ARBA" id="ARBA00022840"/>
    </source>
</evidence>
<dbReference type="Pfam" id="PF00696">
    <property type="entry name" value="AA_kinase"/>
    <property type="match status" value="1"/>
</dbReference>
<evidence type="ECO:0000256" key="2">
    <source>
        <dbReference type="ARBA" id="ARBA00022605"/>
    </source>
</evidence>
<dbReference type="InterPro" id="IPR001048">
    <property type="entry name" value="Asp/Glu/Uridylate_kinase"/>
</dbReference>
<gene>
    <name evidence="8 10" type="primary">proB</name>
    <name evidence="10" type="ORF">H9X81_09175</name>
</gene>
<comment type="pathway">
    <text evidence="8">Amino-acid biosynthesis; L-proline biosynthesis; L-glutamate 5-semialdehyde from L-glutamate: step 1/2.</text>
</comment>
<dbReference type="SUPFAM" id="SSF53633">
    <property type="entry name" value="Carbamate kinase-like"/>
    <property type="match status" value="1"/>
</dbReference>
<dbReference type="InterPro" id="IPR036393">
    <property type="entry name" value="AceGlu_kinase-like_sf"/>
</dbReference>
<proteinExistence type="inferred from homology"/>
<evidence type="ECO:0000313" key="11">
    <source>
        <dbReference type="Proteomes" id="UP000724149"/>
    </source>
</evidence>
<dbReference type="InterPro" id="IPR001057">
    <property type="entry name" value="Glu/AcGlu_kinase"/>
</dbReference>
<dbReference type="Proteomes" id="UP000724149">
    <property type="component" value="Unassembled WGS sequence"/>
</dbReference>
<evidence type="ECO:0000256" key="3">
    <source>
        <dbReference type="ARBA" id="ARBA00022650"/>
    </source>
</evidence>
<comment type="catalytic activity">
    <reaction evidence="8">
        <text>L-glutamate + ATP = L-glutamyl 5-phosphate + ADP</text>
        <dbReference type="Rhea" id="RHEA:14877"/>
        <dbReference type="ChEBI" id="CHEBI:29985"/>
        <dbReference type="ChEBI" id="CHEBI:30616"/>
        <dbReference type="ChEBI" id="CHEBI:58274"/>
        <dbReference type="ChEBI" id="CHEBI:456216"/>
        <dbReference type="EC" id="2.7.2.11"/>
    </reaction>
</comment>
<dbReference type="HAMAP" id="MF_00456">
    <property type="entry name" value="ProB"/>
    <property type="match status" value="1"/>
</dbReference>
<feature type="binding site" evidence="8">
    <location>
        <begin position="172"/>
        <end position="173"/>
    </location>
    <ligand>
        <name>ATP</name>
        <dbReference type="ChEBI" id="CHEBI:30616"/>
    </ligand>
</feature>
<evidence type="ECO:0000256" key="8">
    <source>
        <dbReference type="HAMAP-Rule" id="MF_00456"/>
    </source>
</evidence>
<keyword evidence="2 8" id="KW-0028">Amino-acid biosynthesis</keyword>
<keyword evidence="3 8" id="KW-0641">Proline biosynthesis</keyword>
<evidence type="ECO:0000313" key="10">
    <source>
        <dbReference type="EMBL" id="MBM6923854.1"/>
    </source>
</evidence>